<dbReference type="InterPro" id="IPR004408">
    <property type="entry name" value="Biotin_CoA_COase_ligase"/>
</dbReference>
<name>A0A5C1AJ26_9BACT</name>
<dbReference type="InterPro" id="IPR004143">
    <property type="entry name" value="BPL_LPL_catalytic"/>
</dbReference>
<keyword evidence="1 3" id="KW-0436">Ligase</keyword>
<dbReference type="Proteomes" id="UP000324974">
    <property type="component" value="Chromosome"/>
</dbReference>
<dbReference type="AlphaFoldDB" id="A0A5C1AJ26"/>
<feature type="domain" description="BPL/LPL catalytic" evidence="2">
    <location>
        <begin position="1"/>
        <end position="186"/>
    </location>
</feature>
<evidence type="ECO:0000313" key="4">
    <source>
        <dbReference type="Proteomes" id="UP000324974"/>
    </source>
</evidence>
<dbReference type="PANTHER" id="PTHR12835">
    <property type="entry name" value="BIOTIN PROTEIN LIGASE"/>
    <property type="match status" value="1"/>
</dbReference>
<dbReference type="PANTHER" id="PTHR12835:SF5">
    <property type="entry name" value="BIOTIN--PROTEIN LIGASE"/>
    <property type="match status" value="1"/>
</dbReference>
<dbReference type="Pfam" id="PF03099">
    <property type="entry name" value="BPL_LplA_LipB"/>
    <property type="match status" value="1"/>
</dbReference>
<dbReference type="Gene3D" id="3.30.930.10">
    <property type="entry name" value="Bira Bifunctional Protein, Domain 2"/>
    <property type="match status" value="1"/>
</dbReference>
<proteinExistence type="predicted"/>
<dbReference type="EMBL" id="CP042425">
    <property type="protein sequence ID" value="QEL16978.1"/>
    <property type="molecule type" value="Genomic_DNA"/>
</dbReference>
<dbReference type="SUPFAM" id="SSF55681">
    <property type="entry name" value="Class II aaRS and biotin synthetases"/>
    <property type="match status" value="1"/>
</dbReference>
<dbReference type="GO" id="GO:0005737">
    <property type="term" value="C:cytoplasm"/>
    <property type="evidence" value="ECO:0007669"/>
    <property type="project" value="TreeGrafter"/>
</dbReference>
<dbReference type="CDD" id="cd16442">
    <property type="entry name" value="BPL"/>
    <property type="match status" value="1"/>
</dbReference>
<gene>
    <name evidence="3" type="ORF">PX52LOC_03954</name>
</gene>
<evidence type="ECO:0000259" key="2">
    <source>
        <dbReference type="PROSITE" id="PS51733"/>
    </source>
</evidence>
<dbReference type="RefSeq" id="WP_149111640.1">
    <property type="nucleotide sequence ID" value="NZ_CP042425.1"/>
</dbReference>
<dbReference type="PROSITE" id="PS51733">
    <property type="entry name" value="BPL_LPL_CATALYTIC"/>
    <property type="match status" value="1"/>
</dbReference>
<accession>A0A5C1AJ26</accession>
<dbReference type="InterPro" id="IPR045864">
    <property type="entry name" value="aa-tRNA-synth_II/BPL/LPL"/>
</dbReference>
<organism evidence="3 4">
    <name type="scientific">Limnoglobus roseus</name>
    <dbReference type="NCBI Taxonomy" id="2598579"/>
    <lineage>
        <taxon>Bacteria</taxon>
        <taxon>Pseudomonadati</taxon>
        <taxon>Planctomycetota</taxon>
        <taxon>Planctomycetia</taxon>
        <taxon>Gemmatales</taxon>
        <taxon>Gemmataceae</taxon>
        <taxon>Limnoglobus</taxon>
    </lineage>
</organism>
<protein>
    <submittedName>
        <fullName evidence="3">Biotin--[acetyl-CoA-carboxylase] ligase</fullName>
    </submittedName>
</protein>
<evidence type="ECO:0000256" key="1">
    <source>
        <dbReference type="ARBA" id="ARBA00022598"/>
    </source>
</evidence>
<dbReference type="NCBIfam" id="TIGR00121">
    <property type="entry name" value="birA_ligase"/>
    <property type="match status" value="1"/>
</dbReference>
<reference evidence="4" key="1">
    <citation type="submission" date="2019-08" db="EMBL/GenBank/DDBJ databases">
        <title>Limnoglobus roseus gen. nov., sp. nov., a novel freshwater planctomycete with a giant genome from the family Gemmataceae.</title>
        <authorList>
            <person name="Kulichevskaya I.S."/>
            <person name="Naumoff D.G."/>
            <person name="Miroshnikov K."/>
            <person name="Ivanova A."/>
            <person name="Philippov D.A."/>
            <person name="Hakobyan A."/>
            <person name="Rijpstra I.C."/>
            <person name="Sinninghe Damste J.S."/>
            <person name="Liesack W."/>
            <person name="Dedysh S.N."/>
        </authorList>
    </citation>
    <scope>NUCLEOTIDE SEQUENCE [LARGE SCALE GENOMIC DNA]</scope>
    <source>
        <strain evidence="4">PX52</strain>
    </source>
</reference>
<evidence type="ECO:0000313" key="3">
    <source>
        <dbReference type="EMBL" id="QEL16978.1"/>
    </source>
</evidence>
<dbReference type="KEGG" id="lrs:PX52LOC_03954"/>
<keyword evidence="4" id="KW-1185">Reference proteome</keyword>
<sequence>MSDSPEHWHFDTRIIGREVFVYDELPSTNDRAADADLPVGTVVVARHQTRGRGQYNRVWQSRTGVSLLASIRLLPPPELNRPVTLTAWAAVAVGEATRELTGRQAKIKWPNDLLIRGKKICGILIEQKTATIVGIGLNLNQTAEEFAAANLPDATSLGIVGDSDFDLRRACEVVVGKLDAEYTRLLAGERVPLEADWKWRIGLLGQHVVADLADGEAVAGRLIEMGFDGIELDLGDGAVRVLTPEFVRHLAAV</sequence>
<dbReference type="GO" id="GO:0004077">
    <property type="term" value="F:biotin--[biotin carboxyl-carrier protein] ligase activity"/>
    <property type="evidence" value="ECO:0007669"/>
    <property type="project" value="InterPro"/>
</dbReference>
<dbReference type="OrthoDB" id="9807064at2"/>